<gene>
    <name evidence="3" type="ORF">RND71_021977</name>
</gene>
<comment type="caution">
    <text evidence="3">The sequence shown here is derived from an EMBL/GenBank/DDBJ whole genome shotgun (WGS) entry which is preliminary data.</text>
</comment>
<accession>A0AAE1RZ37</accession>
<evidence type="ECO:0000256" key="1">
    <source>
        <dbReference type="ARBA" id="ARBA00023002"/>
    </source>
</evidence>
<dbReference type="Pfam" id="PF16884">
    <property type="entry name" value="ADH_N_2"/>
    <property type="match status" value="1"/>
</dbReference>
<evidence type="ECO:0000313" key="4">
    <source>
        <dbReference type="Proteomes" id="UP001291623"/>
    </source>
</evidence>
<dbReference type="SUPFAM" id="SSF50129">
    <property type="entry name" value="GroES-like"/>
    <property type="match status" value="1"/>
</dbReference>
<organism evidence="3 4">
    <name type="scientific">Anisodus tanguticus</name>
    <dbReference type="NCBI Taxonomy" id="243964"/>
    <lineage>
        <taxon>Eukaryota</taxon>
        <taxon>Viridiplantae</taxon>
        <taxon>Streptophyta</taxon>
        <taxon>Embryophyta</taxon>
        <taxon>Tracheophyta</taxon>
        <taxon>Spermatophyta</taxon>
        <taxon>Magnoliopsida</taxon>
        <taxon>eudicotyledons</taxon>
        <taxon>Gunneridae</taxon>
        <taxon>Pentapetalae</taxon>
        <taxon>asterids</taxon>
        <taxon>lamiids</taxon>
        <taxon>Solanales</taxon>
        <taxon>Solanaceae</taxon>
        <taxon>Solanoideae</taxon>
        <taxon>Hyoscyameae</taxon>
        <taxon>Anisodus</taxon>
    </lineage>
</organism>
<dbReference type="EMBL" id="JAVYJV010000011">
    <property type="protein sequence ID" value="KAK4359748.1"/>
    <property type="molecule type" value="Genomic_DNA"/>
</dbReference>
<dbReference type="InterPro" id="IPR045010">
    <property type="entry name" value="MDR_fam"/>
</dbReference>
<dbReference type="InterPro" id="IPR041694">
    <property type="entry name" value="ADH_N_2"/>
</dbReference>
<keyword evidence="1" id="KW-0560">Oxidoreductase</keyword>
<proteinExistence type="predicted"/>
<dbReference type="PANTHER" id="PTHR43205">
    <property type="entry name" value="PROSTAGLANDIN REDUCTASE"/>
    <property type="match status" value="1"/>
</dbReference>
<evidence type="ECO:0000259" key="2">
    <source>
        <dbReference type="Pfam" id="PF16884"/>
    </source>
</evidence>
<protein>
    <recommendedName>
        <fullName evidence="2">Oxidoreductase N-terminal domain-containing protein</fullName>
    </recommendedName>
</protein>
<dbReference type="Proteomes" id="UP001291623">
    <property type="component" value="Unassembled WGS sequence"/>
</dbReference>
<sequence length="269" mass="30344">MAEEVSNKQVILKHYVTGYPKESNMEYKNTTIKLNVPEGSNAVLLKNLYLSCVPYMRGHMKKTEGLSPSLLALFAQRHFPPDGGDTYLILDPTASARRIKRGFPDKEVVLEYKPPPKPLKWLHANNPSPPSDQNPTINPKAVIIEDDEKTEDDDVPLKRPRTQAAFGYQARQLPNFGPDDLDQIFDELDTVDGSILLRGRPKLLGPKFLRDFLPLHHPFRPLRNHASSRAKLVNVFLAPIVDPNCFRTTTLSFPEDTNFLSRPVGSPII</sequence>
<feature type="domain" description="Oxidoreductase N-terminal" evidence="2">
    <location>
        <begin position="8"/>
        <end position="65"/>
    </location>
</feature>
<name>A0AAE1RZ37_9SOLA</name>
<dbReference type="PANTHER" id="PTHR43205:SF7">
    <property type="entry name" value="PROSTAGLANDIN REDUCTASE 1"/>
    <property type="match status" value="1"/>
</dbReference>
<dbReference type="AlphaFoldDB" id="A0AAE1RZ37"/>
<evidence type="ECO:0000313" key="3">
    <source>
        <dbReference type="EMBL" id="KAK4359748.1"/>
    </source>
</evidence>
<dbReference type="Gene3D" id="3.90.180.10">
    <property type="entry name" value="Medium-chain alcohol dehydrogenases, catalytic domain"/>
    <property type="match status" value="1"/>
</dbReference>
<reference evidence="3" key="1">
    <citation type="submission" date="2023-12" db="EMBL/GenBank/DDBJ databases">
        <title>Genome assembly of Anisodus tanguticus.</title>
        <authorList>
            <person name="Wang Y.-J."/>
        </authorList>
    </citation>
    <scope>NUCLEOTIDE SEQUENCE</scope>
    <source>
        <strain evidence="3">KB-2021</strain>
        <tissue evidence="3">Leaf</tissue>
    </source>
</reference>
<keyword evidence="4" id="KW-1185">Reference proteome</keyword>
<dbReference type="InterPro" id="IPR011032">
    <property type="entry name" value="GroES-like_sf"/>
</dbReference>
<dbReference type="GO" id="GO:0032440">
    <property type="term" value="F:2-alkenal reductase [NAD(P)H] activity"/>
    <property type="evidence" value="ECO:0007669"/>
    <property type="project" value="TreeGrafter"/>
</dbReference>